<dbReference type="PROSITE" id="PS50102">
    <property type="entry name" value="RRM"/>
    <property type="match status" value="2"/>
</dbReference>
<dbReference type="Proteomes" id="UP000601435">
    <property type="component" value="Unassembled WGS sequence"/>
</dbReference>
<dbReference type="InterPro" id="IPR011990">
    <property type="entry name" value="TPR-like_helical_dom_sf"/>
</dbReference>
<dbReference type="EMBL" id="CAJNJA010042141">
    <property type="protein sequence ID" value="CAE7781011.1"/>
    <property type="molecule type" value="Genomic_DNA"/>
</dbReference>
<dbReference type="InterPro" id="IPR021109">
    <property type="entry name" value="Peptidase_aspartic_dom_sf"/>
</dbReference>
<dbReference type="PANTHER" id="PTHR13976">
    <property type="entry name" value="HETEROGENEOUS NUCLEAR RIBONUCLEOPROTEIN-RELATED"/>
    <property type="match status" value="1"/>
</dbReference>
<dbReference type="InterPro" id="IPR019734">
    <property type="entry name" value="TPR_rpt"/>
</dbReference>
<evidence type="ECO:0000256" key="4">
    <source>
        <dbReference type="SAM" id="MobiDB-lite"/>
    </source>
</evidence>
<protein>
    <submittedName>
        <fullName evidence="8">Fus protein</fullName>
    </submittedName>
</protein>
<feature type="region of interest" description="Disordered" evidence="4">
    <location>
        <begin position="91"/>
        <end position="119"/>
    </location>
</feature>
<dbReference type="SMART" id="SM00028">
    <property type="entry name" value="TPR"/>
    <property type="match status" value="2"/>
</dbReference>
<dbReference type="SMART" id="SM00360">
    <property type="entry name" value="RRM"/>
    <property type="match status" value="4"/>
</dbReference>
<evidence type="ECO:0000259" key="7">
    <source>
        <dbReference type="PROSITE" id="PS51767"/>
    </source>
</evidence>
<evidence type="ECO:0000256" key="1">
    <source>
        <dbReference type="ARBA" id="ARBA00022737"/>
    </source>
</evidence>
<feature type="chain" id="PRO_5032931541" evidence="5">
    <location>
        <begin position="26"/>
        <end position="1963"/>
    </location>
</feature>
<dbReference type="InterPro" id="IPR050666">
    <property type="entry name" value="ESRP"/>
</dbReference>
<feature type="compositionally biased region" description="Basic and acidic residues" evidence="4">
    <location>
        <begin position="900"/>
        <end position="924"/>
    </location>
</feature>
<dbReference type="SUPFAM" id="SSF48452">
    <property type="entry name" value="TPR-like"/>
    <property type="match status" value="1"/>
</dbReference>
<evidence type="ECO:0000313" key="8">
    <source>
        <dbReference type="EMBL" id="CAE7781011.1"/>
    </source>
</evidence>
<keyword evidence="2 3" id="KW-0694">RNA-binding</keyword>
<keyword evidence="1" id="KW-0677">Repeat</keyword>
<dbReference type="Pfam" id="PF03016">
    <property type="entry name" value="Exostosin_GT47"/>
    <property type="match status" value="1"/>
</dbReference>
<dbReference type="Pfam" id="PF00026">
    <property type="entry name" value="Asp"/>
    <property type="match status" value="1"/>
</dbReference>
<feature type="domain" description="RRM" evidence="6">
    <location>
        <begin position="1265"/>
        <end position="1343"/>
    </location>
</feature>
<gene>
    <name evidence="8" type="primary">fus</name>
    <name evidence="8" type="ORF">SNEC2469_LOCUS22884</name>
</gene>
<feature type="compositionally biased region" description="Basic and acidic residues" evidence="4">
    <location>
        <begin position="107"/>
        <end position="119"/>
    </location>
</feature>
<dbReference type="SUPFAM" id="SSF54928">
    <property type="entry name" value="RNA-binding domain, RBD"/>
    <property type="match status" value="3"/>
</dbReference>
<dbReference type="OrthoDB" id="431068at2759"/>
<organism evidence="8 9">
    <name type="scientific">Symbiodinium necroappetens</name>
    <dbReference type="NCBI Taxonomy" id="1628268"/>
    <lineage>
        <taxon>Eukaryota</taxon>
        <taxon>Sar</taxon>
        <taxon>Alveolata</taxon>
        <taxon>Dinophyceae</taxon>
        <taxon>Suessiales</taxon>
        <taxon>Symbiodiniaceae</taxon>
        <taxon>Symbiodinium</taxon>
    </lineage>
</organism>
<dbReference type="Gene3D" id="3.30.70.330">
    <property type="match status" value="4"/>
</dbReference>
<evidence type="ECO:0000256" key="2">
    <source>
        <dbReference type="ARBA" id="ARBA00022884"/>
    </source>
</evidence>
<name>A0A812YGM4_9DINO</name>
<feature type="compositionally biased region" description="Polar residues" evidence="4">
    <location>
        <begin position="94"/>
        <end position="103"/>
    </location>
</feature>
<feature type="domain" description="Peptidase A1" evidence="7">
    <location>
        <begin position="1025"/>
        <end position="1074"/>
    </location>
</feature>
<keyword evidence="5" id="KW-0732">Signal</keyword>
<sequence>MGLGVSRQGLGVLSAFAACLLTAESLSLSADLPGLQDVKLDVDPATGSASYSVPLKRRRRQARPDFWQASTTPSEPAYDIGALGAGACERLDSSEPSTEQAPGSKQEAARKDADAEESRCKEEAASEVVLCDGAVRNTLRRRAAAQGSRIGDGCIIAYRTAEGQPLSEVEVGAAALPWALEITARRVQVGDVVDVVGIGEHALADEESAPSDGGDLERRWRFEIATVRGNQHDKFRMSVDERIDMASRLRERGNAMLKRGRLQRAADCYERGSSLMDVIEAEDMGSMGGMGGMGGMDGMGGMGNMAGMGGGKKDEKAVANNKRIRECQKPILLNWALVLMKRSCWQEAERKCAEVILDIDGCCVKALFRRGQCQVQLGNLEEAKKDLLKARDLDDSIAADVEKELAKLKRQQKVLDRQDRGWAQKALEKGLADARSAASHGGEKPEENTDDGIECSVKALLPKDARGGRGGASVGIEKAAGSDAARKASSYAHRLLQRASGLEDCRWLQMINHDMFDHYNLVMGLEGRFHGWCPPDAPRVYVYDMGDLADRPISCARIGFWGSEVYVDRFLRHAGCRTQDAEAADLFFIPLYLTCWELQVGKHLTKGAKLMALEEMHDRISSLPYFQRKEGLDHVFLFGSSVWQLHRWRDLFPRSILLVVESEPIECNDIPWDDSLCWHCKDCFQPWKDLVVPPLTPLTGARSLMAKSRPFFRRKFLMTWRGQHAESGLPEVRKAYLVTNETVRTALIHNLSHLPDVSIGSPVSGYADLMGNSKFCLCPKGASSYTSRLFEALFAGCIPVILSDHLRLPFDHVVNWSEFSIHWPMEEADLSLYRYLQGRLEHDAAGIMNLQRRGGELRCWFDYFSQEEDPQKCSPYAALLSGLGQRVASMPRPRLAVSSEQRREKGNHQGRELQSETHALDQRRGRTYFPLRKKPLGRTDGVDEDTYCRQREAIYNQFLKGNRPTIFDGDKDCHQLLAAEKPSQQCEAAEASGKEGGHPLLRGSAGKQTLRPLRLWAEGSQASEYYGILRVGTPPQEFEVVFDTGSGNLIIPSTACGSDACRMHRRFNSTASRTAIDVAFAENPDDQGYMGSMGPMGRPGGKGPVLPKISDSRYGYGGYGGFGAGYGGGAGGYGADGGSSVFTQPGYGAGGGYGGDIYGGYGGYGPAAQQSERYGPYSTGGAAGPAWQDGAGYVETEKDRLVRSIKDIQRSDPAGKEQWERFADATRMGSRDPSRHPEEHLRSFLEARQAGKAPEQIVSQLGSTRFIRLRGVPFQAELHEVVDFLSMYSIPQENVVFGRRPDGRITGEAYVMFRSTEEAENALNSLQNGEIQGRYIELFRSTEEDFQRMSSLKAAAPATADMGKDYLVMKIKQIQRSGQEAKDAWYRYCESTRTGNHDPARHTPESLKAFIEAYESGQAPEQAAQKVIQLSHVLRLRGVPFQANVDHVVQFLADFGIDRSRVTMAQGVGGRPTGEAYVQFGSVEEAESALQTKQRQEILGRYIELFRSCQEDFDKNVPGNVPGNVPYSMGNMPGGGWNQTAVPPPMMSSPTPSPLALTSGKEELVAQVKKIQRNHEDGKSKWEEYCTVLRTGNRDPARHTPQALQMFLEAFEKGVMPTEPIYGKVIRLRGVPFQSELSDVVSFLAEYSIDEKSIVMGRGADGKKTGEAYVIMPSVEIAEKALEEKQKQEIHGRYIELFRASLDDWDESKVHHEAFLRMHGGTADAINKEALVAEVKHIQRSSEDGRAKWEQFCDTLRTANRDPVRHTSDTLRAFAQGYKNGENLDTVANNLGKDSPVVRMRGVPFQAGVEDILYFLSDYSIREHDITFMKRPDGRHMGEAIVVFPNAQLAQKALDEKQRQEIQGRYIELFRSSHGELEECRTMTHMPPAPRNAAKDAAGWTGTPNAGWAPDWGAWGEVSTDPSWGAKGGAMPAAGTGYNWATSGKGLFGPSAGFRGAGPYARQ</sequence>
<dbReference type="PROSITE" id="PS51257">
    <property type="entry name" value="PROKAR_LIPOPROTEIN"/>
    <property type="match status" value="1"/>
</dbReference>
<comment type="caution">
    <text evidence="8">The sequence shown here is derived from an EMBL/GenBank/DDBJ whole genome shotgun (WGS) entry which is preliminary data.</text>
</comment>
<dbReference type="SUPFAM" id="SSF50630">
    <property type="entry name" value="Acid proteases"/>
    <property type="match status" value="1"/>
</dbReference>
<evidence type="ECO:0000256" key="5">
    <source>
        <dbReference type="SAM" id="SignalP"/>
    </source>
</evidence>
<keyword evidence="9" id="KW-1185">Reference proteome</keyword>
<feature type="region of interest" description="Disordered" evidence="4">
    <location>
        <begin position="433"/>
        <end position="453"/>
    </location>
</feature>
<dbReference type="Pfam" id="PF00076">
    <property type="entry name" value="RRM_1"/>
    <property type="match status" value="1"/>
</dbReference>
<evidence type="ECO:0000259" key="6">
    <source>
        <dbReference type="PROSITE" id="PS50102"/>
    </source>
</evidence>
<reference evidence="8" key="1">
    <citation type="submission" date="2021-02" db="EMBL/GenBank/DDBJ databases">
        <authorList>
            <person name="Dougan E. K."/>
            <person name="Rhodes N."/>
            <person name="Thang M."/>
            <person name="Chan C."/>
        </authorList>
    </citation>
    <scope>NUCLEOTIDE SEQUENCE</scope>
</reference>
<dbReference type="InterPro" id="IPR012677">
    <property type="entry name" value="Nucleotide-bd_a/b_plait_sf"/>
</dbReference>
<dbReference type="GO" id="GO:0003723">
    <property type="term" value="F:RNA binding"/>
    <property type="evidence" value="ECO:0007669"/>
    <property type="project" value="UniProtKB-UniRule"/>
</dbReference>
<dbReference type="Gene3D" id="2.40.70.10">
    <property type="entry name" value="Acid Proteases"/>
    <property type="match status" value="1"/>
</dbReference>
<dbReference type="InterPro" id="IPR035979">
    <property type="entry name" value="RBD_domain_sf"/>
</dbReference>
<dbReference type="CDD" id="cd12254">
    <property type="entry name" value="RRM_hnRNPH_ESRPs_RBM12_like"/>
    <property type="match status" value="4"/>
</dbReference>
<evidence type="ECO:0000256" key="3">
    <source>
        <dbReference type="PROSITE-ProRule" id="PRU00176"/>
    </source>
</evidence>
<dbReference type="InterPro" id="IPR000504">
    <property type="entry name" value="RRM_dom"/>
</dbReference>
<feature type="domain" description="RRM" evidence="6">
    <location>
        <begin position="1432"/>
        <end position="1510"/>
    </location>
</feature>
<evidence type="ECO:0000313" key="9">
    <source>
        <dbReference type="Proteomes" id="UP000601435"/>
    </source>
</evidence>
<feature type="signal peptide" evidence="5">
    <location>
        <begin position="1"/>
        <end position="25"/>
    </location>
</feature>
<dbReference type="InterPro" id="IPR040911">
    <property type="entry name" value="Exostosin_GT47"/>
</dbReference>
<proteinExistence type="predicted"/>
<dbReference type="PROSITE" id="PS51767">
    <property type="entry name" value="PEPTIDASE_A1"/>
    <property type="match status" value="1"/>
</dbReference>
<dbReference type="InterPro" id="IPR033121">
    <property type="entry name" value="PEPTIDASE_A1"/>
</dbReference>
<accession>A0A812YGM4</accession>
<feature type="region of interest" description="Disordered" evidence="4">
    <location>
        <begin position="892"/>
        <end position="924"/>
    </location>
</feature>
<dbReference type="Gene3D" id="1.25.40.10">
    <property type="entry name" value="Tetratricopeptide repeat domain"/>
    <property type="match status" value="1"/>
</dbReference>